<dbReference type="KEGG" id="chih:GWR21_01155"/>
<gene>
    <name evidence="1" type="ORF">GWR21_01155</name>
</gene>
<dbReference type="AlphaFoldDB" id="A0A6B9Z8P9"/>
<evidence type="ECO:0000313" key="1">
    <source>
        <dbReference type="EMBL" id="QHS58249.1"/>
    </source>
</evidence>
<name>A0A6B9Z8P9_9BACT</name>
<dbReference type="PROSITE" id="PS51257">
    <property type="entry name" value="PROKAR_LIPOPROTEIN"/>
    <property type="match status" value="1"/>
</dbReference>
<reference evidence="1 2" key="1">
    <citation type="submission" date="2020-01" db="EMBL/GenBank/DDBJ databases">
        <title>Complete genome sequence of Chitinophaga sp. H33E-04 isolated from quinoa roots.</title>
        <authorList>
            <person name="Weon H.-Y."/>
            <person name="Lee S.A."/>
        </authorList>
    </citation>
    <scope>NUCLEOTIDE SEQUENCE [LARGE SCALE GENOMIC DNA]</scope>
    <source>
        <strain evidence="1 2">H33E-04</strain>
    </source>
</reference>
<dbReference type="EMBL" id="CP048113">
    <property type="protein sequence ID" value="QHS58249.1"/>
    <property type="molecule type" value="Genomic_DNA"/>
</dbReference>
<organism evidence="1 2">
    <name type="scientific">Chitinophaga agri</name>
    <dbReference type="NCBI Taxonomy" id="2703787"/>
    <lineage>
        <taxon>Bacteria</taxon>
        <taxon>Pseudomonadati</taxon>
        <taxon>Bacteroidota</taxon>
        <taxon>Chitinophagia</taxon>
        <taxon>Chitinophagales</taxon>
        <taxon>Chitinophagaceae</taxon>
        <taxon>Chitinophaga</taxon>
    </lineage>
</organism>
<dbReference type="RefSeq" id="WP_162329954.1">
    <property type="nucleotide sequence ID" value="NZ_CP048113.1"/>
</dbReference>
<evidence type="ECO:0000313" key="2">
    <source>
        <dbReference type="Proteomes" id="UP000476411"/>
    </source>
</evidence>
<protein>
    <submittedName>
        <fullName evidence="1">Uncharacterized protein</fullName>
    </submittedName>
</protein>
<sequence>MKRLLLYAVVSLQVLVIACRKDYHPDEDTPITEKYPISLDVSGFSHVVTDYDGRIVINNENARDSIEQYIHYIYYLVFNEYGGLVKTIRQDADDPDFGAIRDSLPAGIYKISVLGSKDPVVIGPEPLDYIEKFAIFSLPGTDVFFKQVQLSVNGPVSQLMSLDRIMAKLKVTIKDMIPMTAASLNILPGIYPRFPADANLPLPGALDLGLAEITSGARYSLSYRPYSLPITDSLRGKSNVSVEMYIVTLDTTRTSVDIACLSAGGDTLGAKTIMTADLIANKKTVLSGNLFDNTGVGDTVKVVISNPEWKPDSIYVEF</sequence>
<keyword evidence="2" id="KW-1185">Reference proteome</keyword>
<dbReference type="Proteomes" id="UP000476411">
    <property type="component" value="Chromosome"/>
</dbReference>
<proteinExistence type="predicted"/>
<accession>A0A6B9Z8P9</accession>